<feature type="domain" description="Nucleotidyl transferase" evidence="1">
    <location>
        <begin position="58"/>
        <end position="208"/>
    </location>
</feature>
<dbReference type="AlphaFoldDB" id="A0A327PUX9"/>
<evidence type="ECO:0000259" key="1">
    <source>
        <dbReference type="Pfam" id="PF00483"/>
    </source>
</evidence>
<dbReference type="InterPro" id="IPR005835">
    <property type="entry name" value="NTP_transferase_dom"/>
</dbReference>
<keyword evidence="3" id="KW-1185">Reference proteome</keyword>
<dbReference type="GO" id="GO:0016740">
    <property type="term" value="F:transferase activity"/>
    <property type="evidence" value="ECO:0007669"/>
    <property type="project" value="UniProtKB-KW"/>
</dbReference>
<reference evidence="2 3" key="1">
    <citation type="submission" date="2018-06" db="EMBL/GenBank/DDBJ databases">
        <title>Genomic Encyclopedia of Archaeal and Bacterial Type Strains, Phase II (KMG-II): from individual species to whole genera.</title>
        <authorList>
            <person name="Goeker M."/>
        </authorList>
    </citation>
    <scope>NUCLEOTIDE SEQUENCE [LARGE SCALE GENOMIC DNA]</scope>
    <source>
        <strain evidence="2 3">DSM 23446</strain>
    </source>
</reference>
<protein>
    <submittedName>
        <fullName evidence="2">Nucleotidyltransferase-like protein</fullName>
    </submittedName>
</protein>
<dbReference type="Proteomes" id="UP000249610">
    <property type="component" value="Unassembled WGS sequence"/>
</dbReference>
<dbReference type="Gene3D" id="3.90.550.10">
    <property type="entry name" value="Spore Coat Polysaccharide Biosynthesis Protein SpsA, Chain A"/>
    <property type="match status" value="1"/>
</dbReference>
<comment type="caution">
    <text evidence="2">The sequence shown here is derived from an EMBL/GenBank/DDBJ whole genome shotgun (WGS) entry which is preliminary data.</text>
</comment>
<sequence length="328" mass="36362">MAFGERAKFPCPPDIKTYFCLRFTKPTMNQKPTLLLLAAGMGSRYGGNKQIDGFGPNGETILEYSIFDAIRAGFGKVVFIVREEILEVAKEKFLPKLKGKIEVDFVIQSLDSFVPAELKQADRKKPFGTAHAVLCAKDAIKEPFAVINADDFYGKEAFEAIGKFLTTEVKPDLHAMVGYAVQNVLSENGTVSRGVCETNAKGHLIGMVERTSIASENGKILSKGEDEVLEIAEGTPVSMNFWGFHQDVFADIEKMWNEFLPANLENLKSEFYIPTVANNLIKADEAAFDILEGGKVWFGVTYTEDKPVVIDSLKKLHDAGEYPAELWK</sequence>
<name>A0A327PUX9_9BACT</name>
<dbReference type="EMBL" id="QLLK01000001">
    <property type="protein sequence ID" value="RAI95294.1"/>
    <property type="molecule type" value="Genomic_DNA"/>
</dbReference>
<proteinExistence type="predicted"/>
<accession>A0A327PUX9</accession>
<gene>
    <name evidence="2" type="ORF">LV83_00545</name>
</gene>
<keyword evidence="2" id="KW-0808">Transferase</keyword>
<dbReference type="Pfam" id="PF00483">
    <property type="entry name" value="NTP_transferase"/>
    <property type="match status" value="1"/>
</dbReference>
<dbReference type="InterPro" id="IPR029044">
    <property type="entry name" value="Nucleotide-diphossugar_trans"/>
</dbReference>
<dbReference type="SUPFAM" id="SSF53448">
    <property type="entry name" value="Nucleotide-diphospho-sugar transferases"/>
    <property type="match status" value="1"/>
</dbReference>
<organism evidence="2 3">
    <name type="scientific">Algoriphagus yeomjeoni</name>
    <dbReference type="NCBI Taxonomy" id="291403"/>
    <lineage>
        <taxon>Bacteria</taxon>
        <taxon>Pseudomonadati</taxon>
        <taxon>Bacteroidota</taxon>
        <taxon>Cytophagia</taxon>
        <taxon>Cytophagales</taxon>
        <taxon>Cyclobacteriaceae</taxon>
        <taxon>Algoriphagus</taxon>
    </lineage>
</organism>
<evidence type="ECO:0000313" key="2">
    <source>
        <dbReference type="EMBL" id="RAI95294.1"/>
    </source>
</evidence>
<evidence type="ECO:0000313" key="3">
    <source>
        <dbReference type="Proteomes" id="UP000249610"/>
    </source>
</evidence>